<dbReference type="CDD" id="cd06533">
    <property type="entry name" value="Glyco_transf_WecG_TagA"/>
    <property type="match status" value="1"/>
</dbReference>
<keyword evidence="1 5" id="KW-0328">Glycosyltransferase</keyword>
<keyword evidence="4 5" id="KW-0961">Cell wall biogenesis/degradation</keyword>
<name>A0A2X4WWW3_LEDLE</name>
<dbReference type="Proteomes" id="UP000249134">
    <property type="component" value="Chromosome 1"/>
</dbReference>
<comment type="function">
    <text evidence="5">Catalyzes the conversion of GlcNAc-PP-undecaprenol into ManNAc-GlcNAc-PP-undecaprenol, the first committed lipid intermediate in the de novo synthesis of teichoic acid.</text>
</comment>
<dbReference type="NCBIfam" id="TIGR00696">
    <property type="entry name" value="wecG_tagA_cpsF"/>
    <property type="match status" value="1"/>
</dbReference>
<dbReference type="InterPro" id="IPR034714">
    <property type="entry name" value="TagA_TarA"/>
</dbReference>
<dbReference type="HAMAP" id="MF_02070">
    <property type="entry name" value="TagA_TarA"/>
    <property type="match status" value="1"/>
</dbReference>
<dbReference type="Pfam" id="PF03808">
    <property type="entry name" value="Glyco_tran_WecG"/>
    <property type="match status" value="1"/>
</dbReference>
<evidence type="ECO:0000256" key="4">
    <source>
        <dbReference type="ARBA" id="ARBA00023316"/>
    </source>
</evidence>
<dbReference type="UniPathway" id="UPA00632"/>
<organism evidence="6 7">
    <name type="scientific">Lederbergia lenta</name>
    <name type="common">Bacillus lentus</name>
    <dbReference type="NCBI Taxonomy" id="1467"/>
    <lineage>
        <taxon>Bacteria</taxon>
        <taxon>Bacillati</taxon>
        <taxon>Bacillota</taxon>
        <taxon>Bacilli</taxon>
        <taxon>Bacillales</taxon>
        <taxon>Bacillaceae</taxon>
        <taxon>Lederbergia</taxon>
    </lineage>
</organism>
<evidence type="ECO:0000256" key="2">
    <source>
        <dbReference type="ARBA" id="ARBA00022679"/>
    </source>
</evidence>
<evidence type="ECO:0000313" key="7">
    <source>
        <dbReference type="Proteomes" id="UP000249134"/>
    </source>
</evidence>
<dbReference type="InterPro" id="IPR004629">
    <property type="entry name" value="WecG_TagA_CpsF"/>
</dbReference>
<dbReference type="EMBL" id="LS483476">
    <property type="protein sequence ID" value="SQI62962.1"/>
    <property type="molecule type" value="Genomic_DNA"/>
</dbReference>
<comment type="pathway">
    <text evidence="5">Cell wall biogenesis; teichoic acid biosynthesis.</text>
</comment>
<dbReference type="AlphaFoldDB" id="A0A2X4WWW3"/>
<comment type="catalytic activity">
    <reaction evidence="5">
        <text>UDP-N-acetyl-alpha-D-mannosamine + N-acetyl-alpha-D-glucosaminyl-di-trans,octa-cis-undecaprenyl diphosphate = N-acetyl-beta-D-mannosaminyl-(1-&gt;4)-N-acetyl-alpha-D-glucosaminyl di-trans,octa-cis-undecaprenyl diphosphate + UDP + H(+)</text>
        <dbReference type="Rhea" id="RHEA:16053"/>
        <dbReference type="ChEBI" id="CHEBI:15378"/>
        <dbReference type="ChEBI" id="CHEBI:58223"/>
        <dbReference type="ChEBI" id="CHEBI:62959"/>
        <dbReference type="ChEBI" id="CHEBI:68623"/>
        <dbReference type="ChEBI" id="CHEBI:132210"/>
        <dbReference type="EC" id="2.4.1.187"/>
    </reaction>
</comment>
<dbReference type="RefSeq" id="WP_066144176.1">
    <property type="nucleotide sequence ID" value="NZ_CBCSGM010000004.1"/>
</dbReference>
<dbReference type="EC" id="2.4.1.187" evidence="5"/>
<accession>A0A2X4WWW3</accession>
<sequence length="243" mass="28163">MQEKVNILGVEFDNRTKQATIDVIHQNIKEEKKTFIVTANPEIVMYALQDQNYMDTMRKADHIIADGAGIILAAKMLKDPLPERVAGFDLMKDLLHIADQDKLTVFFLGSKEEVIKQTVANVAKDYPNLIIGGYHHGFFKENDHRVRDMVKNAKADLIFVALGYPRQENWIMQNKDLFEKGIFMGVGGSFDILAGTVKRAPLIWQKLNIEWLYRLIQQPTRWKRMFAIPLFIKKVIQYKKRKN</sequence>
<comment type="similarity">
    <text evidence="5">Belongs to the glycosyltransferase 26 family. TagA/TarA subfamily.</text>
</comment>
<keyword evidence="7" id="KW-1185">Reference proteome</keyword>
<protein>
    <recommendedName>
        <fullName evidence="5">N-acetylglucosaminyldiphosphoundecaprenol N-acetyl-beta-D-mannosaminyltransferase</fullName>
        <ecNumber evidence="5">2.4.1.187</ecNumber>
    </recommendedName>
    <alternativeName>
        <fullName evidence="5">N-acetylmannosaminyltransferase</fullName>
    </alternativeName>
    <alternativeName>
        <fullName evidence="5">UDP-N-acetylmannosamine transferase</fullName>
    </alternativeName>
    <alternativeName>
        <fullName evidence="5">UDP-N-acetylmannosamine:N-acetylglucosaminyl pyrophosphorylundecaprenol N-acetylmannosaminyltransferase</fullName>
    </alternativeName>
</protein>
<dbReference type="STRING" id="1348624.GCA_001591545_03094"/>
<keyword evidence="2 5" id="KW-0808">Transferase</keyword>
<dbReference type="PANTHER" id="PTHR34136">
    <property type="match status" value="1"/>
</dbReference>
<dbReference type="GO" id="GO:0071555">
    <property type="term" value="P:cell wall organization"/>
    <property type="evidence" value="ECO:0007669"/>
    <property type="project" value="UniProtKB-KW"/>
</dbReference>
<keyword evidence="3 5" id="KW-0777">Teichoic acid biosynthesis</keyword>
<dbReference type="PANTHER" id="PTHR34136:SF1">
    <property type="entry name" value="UDP-N-ACETYL-D-MANNOSAMINURONIC ACID TRANSFERASE"/>
    <property type="match status" value="1"/>
</dbReference>
<dbReference type="KEGG" id="blen:NCTC4824_03840"/>
<evidence type="ECO:0000256" key="3">
    <source>
        <dbReference type="ARBA" id="ARBA00022944"/>
    </source>
</evidence>
<reference evidence="6 7" key="1">
    <citation type="submission" date="2018-06" db="EMBL/GenBank/DDBJ databases">
        <authorList>
            <consortium name="Pathogen Informatics"/>
            <person name="Doyle S."/>
        </authorList>
    </citation>
    <scope>NUCLEOTIDE SEQUENCE [LARGE SCALE GENOMIC DNA]</scope>
    <source>
        <strain evidence="6 7">NCTC4824</strain>
    </source>
</reference>
<evidence type="ECO:0000313" key="6">
    <source>
        <dbReference type="EMBL" id="SQI62962.1"/>
    </source>
</evidence>
<gene>
    <name evidence="6" type="primary">tagA</name>
    <name evidence="6" type="ORF">NCTC4824_03840</name>
</gene>
<evidence type="ECO:0000256" key="1">
    <source>
        <dbReference type="ARBA" id="ARBA00022676"/>
    </source>
</evidence>
<dbReference type="GO" id="GO:0019350">
    <property type="term" value="P:teichoic acid biosynthetic process"/>
    <property type="evidence" value="ECO:0007669"/>
    <property type="project" value="UniProtKB-UniRule"/>
</dbReference>
<dbReference type="GO" id="GO:0047244">
    <property type="term" value="F:N-acetylglucosaminyldiphosphoundecaprenol N-acetyl-beta-D-mannosaminyltransferase activity"/>
    <property type="evidence" value="ECO:0007669"/>
    <property type="project" value="UniProtKB-UniRule"/>
</dbReference>
<proteinExistence type="inferred from homology"/>
<evidence type="ECO:0000256" key="5">
    <source>
        <dbReference type="HAMAP-Rule" id="MF_02070"/>
    </source>
</evidence>